<dbReference type="Proteomes" id="UP000202991">
    <property type="component" value="Segment"/>
</dbReference>
<keyword evidence="3" id="KW-0408">Iron</keyword>
<evidence type="ECO:0000256" key="3">
    <source>
        <dbReference type="ARBA" id="ARBA00023004"/>
    </source>
</evidence>
<evidence type="ECO:0000313" key="5">
    <source>
        <dbReference type="Proteomes" id="UP000202991"/>
    </source>
</evidence>
<protein>
    <recommendedName>
        <fullName evidence="6">Rubrerythrin diiron-binding domain-containing protein</fullName>
    </recommendedName>
</protein>
<dbReference type="Pfam" id="PF22277">
    <property type="entry name" value="EncFtn-like"/>
    <property type="match status" value="1"/>
</dbReference>
<keyword evidence="1" id="KW-0409">Iron storage</keyword>
<evidence type="ECO:0000313" key="4">
    <source>
        <dbReference type="EMBL" id="AML61183.1"/>
    </source>
</evidence>
<reference evidence="4 5" key="1">
    <citation type="journal article" date="2016" name="Proc. Natl. Acad. Sci. U.S.A.">
        <title>A virus of hyperthermophilic archaea with a unique architecture among DNA viruses.</title>
        <authorList>
            <person name="Rensen E.I."/>
            <person name="Mochizuki T."/>
            <person name="Quemin E."/>
            <person name="Schouten S."/>
            <person name="Krupovic M."/>
            <person name="Prangishvili D."/>
        </authorList>
    </citation>
    <scope>NUCLEOTIDE SEQUENCE [LARGE SCALE GENOMIC DNA]</scope>
    <source>
        <strain evidence="4">1</strain>
    </source>
</reference>
<dbReference type="GeneID" id="30313589"/>
<dbReference type="GO" id="GO:0046872">
    <property type="term" value="F:metal ion binding"/>
    <property type="evidence" value="ECO:0007669"/>
    <property type="project" value="UniProtKB-KW"/>
</dbReference>
<accession>A0A140F3M3</accession>
<dbReference type="InterPro" id="IPR054581">
    <property type="entry name" value="EncFtn-like"/>
</dbReference>
<evidence type="ECO:0008006" key="6">
    <source>
        <dbReference type="Google" id="ProtNLM"/>
    </source>
</evidence>
<keyword evidence="2" id="KW-0479">Metal-binding</keyword>
<dbReference type="EMBL" id="KU307456">
    <property type="protein sequence ID" value="AML61183.1"/>
    <property type="molecule type" value="Genomic_DNA"/>
</dbReference>
<dbReference type="KEGG" id="vg:30313589"/>
<dbReference type="Gene3D" id="6.10.140.1960">
    <property type="match status" value="1"/>
</dbReference>
<evidence type="ECO:0000256" key="1">
    <source>
        <dbReference type="ARBA" id="ARBA00022434"/>
    </source>
</evidence>
<dbReference type="CDD" id="cd00657">
    <property type="entry name" value="Ferritin_like"/>
    <property type="match status" value="1"/>
</dbReference>
<evidence type="ECO:0000256" key="2">
    <source>
        <dbReference type="ARBA" id="ARBA00022723"/>
    </source>
</evidence>
<proteinExistence type="predicted"/>
<organism evidence="4 5">
    <name type="scientific">Pyrobaculum filamentous virus 1</name>
    <name type="common">PFV1</name>
    <dbReference type="NCBI Taxonomy" id="1805492"/>
    <lineage>
        <taxon>Viruses</taxon>
        <taxon>Adnaviria</taxon>
        <taxon>Zilligvirae</taxon>
        <taxon>Taleaviricota</taxon>
        <taxon>Tokiviricetes</taxon>
        <taxon>Primavirales</taxon>
        <taxon>Tristromaviridae</taxon>
        <taxon>Alphatristromavirus</taxon>
        <taxon>Alphatristromavirus pozzuoliense</taxon>
    </lineage>
</organism>
<dbReference type="SUPFAM" id="SSF47240">
    <property type="entry name" value="Ferritin-like"/>
    <property type="match status" value="1"/>
</dbReference>
<dbReference type="RefSeq" id="YP_009237253.1">
    <property type="nucleotide sequence ID" value="NC_029548.1"/>
</dbReference>
<keyword evidence="5" id="KW-1185">Reference proteome</keyword>
<name>A0A140F3M3_PFV1</name>
<sequence>MAVNPVEIDRDEAFSLEEVKWVLLEVAKAELDAVEEYSQFLRYTKDEKVRRVLEYIIRDEMEHFALAVNVLMQIDPAFATEVRKVLK</sequence>
<dbReference type="InterPro" id="IPR009078">
    <property type="entry name" value="Ferritin-like_SF"/>
</dbReference>